<evidence type="ECO:0000256" key="1">
    <source>
        <dbReference type="SAM" id="MobiDB-lite"/>
    </source>
</evidence>
<evidence type="ECO:0000313" key="2">
    <source>
        <dbReference type="EMBL" id="REJ08025.1"/>
    </source>
</evidence>
<organism evidence="2 3">
    <name type="scientific">Microbacterium bovistercoris</name>
    <dbReference type="NCBI Taxonomy" id="2293570"/>
    <lineage>
        <taxon>Bacteria</taxon>
        <taxon>Bacillati</taxon>
        <taxon>Actinomycetota</taxon>
        <taxon>Actinomycetes</taxon>
        <taxon>Micrococcales</taxon>
        <taxon>Microbacteriaceae</taxon>
        <taxon>Microbacterium</taxon>
    </lineage>
</organism>
<protein>
    <submittedName>
        <fullName evidence="2">Uncharacterized protein</fullName>
    </submittedName>
</protein>
<evidence type="ECO:0000313" key="3">
    <source>
        <dbReference type="Proteomes" id="UP000262172"/>
    </source>
</evidence>
<feature type="region of interest" description="Disordered" evidence="1">
    <location>
        <begin position="143"/>
        <end position="170"/>
    </location>
</feature>
<comment type="caution">
    <text evidence="2">The sequence shown here is derived from an EMBL/GenBank/DDBJ whole genome shotgun (WGS) entry which is preliminary data.</text>
</comment>
<sequence>MSESNQTDGISRRTVTKAMAWAVPAVAVASTIPMAAASEIITVSEAGDACKLPGGSCNNTTPGWIKGYLQPLMICNNSQTDVITVTITTPVTLIFDGGAHEFNAIPKNFTVQPDTCEKVILGFIGDDESSNESITGDVHWTWESEDGTQSGSGQTPIHTSETPPCKNCNA</sequence>
<feature type="compositionally biased region" description="Polar residues" evidence="1">
    <location>
        <begin position="147"/>
        <end position="170"/>
    </location>
</feature>
<proteinExistence type="predicted"/>
<accession>A0A371NYG2</accession>
<dbReference type="OrthoDB" id="4861362at2"/>
<keyword evidence="3" id="KW-1185">Reference proteome</keyword>
<dbReference type="RefSeq" id="WP_116240637.1">
    <property type="nucleotide sequence ID" value="NZ_QUAB01000013.1"/>
</dbReference>
<dbReference type="PROSITE" id="PS51318">
    <property type="entry name" value="TAT"/>
    <property type="match status" value="1"/>
</dbReference>
<name>A0A371NYG2_9MICO</name>
<dbReference type="InterPro" id="IPR006311">
    <property type="entry name" value="TAT_signal"/>
</dbReference>
<dbReference type="EMBL" id="QUAB01000013">
    <property type="protein sequence ID" value="REJ08025.1"/>
    <property type="molecule type" value="Genomic_DNA"/>
</dbReference>
<reference evidence="2 3" key="1">
    <citation type="submission" date="2018-08" db="EMBL/GenBank/DDBJ databases">
        <title>Isolation, diversity and antifungal activity of Actinobacteria from cow dung.</title>
        <authorList>
            <person name="Ling L."/>
        </authorList>
    </citation>
    <scope>NUCLEOTIDE SEQUENCE [LARGE SCALE GENOMIC DNA]</scope>
    <source>
        <strain evidence="2 3">NEAU-LLE</strain>
    </source>
</reference>
<dbReference type="Proteomes" id="UP000262172">
    <property type="component" value="Unassembled WGS sequence"/>
</dbReference>
<dbReference type="AlphaFoldDB" id="A0A371NYG2"/>
<gene>
    <name evidence="2" type="ORF">DY023_01815</name>
</gene>